<keyword evidence="1" id="KW-1133">Transmembrane helix</keyword>
<reference evidence="2" key="1">
    <citation type="submission" date="2019-12" db="EMBL/GenBank/DDBJ databases">
        <title>An insight into the sialome of adult female Ixodes ricinus ticks feeding for 6 days.</title>
        <authorList>
            <person name="Perner J."/>
            <person name="Ribeiro J.M.C."/>
        </authorList>
    </citation>
    <scope>NUCLEOTIDE SEQUENCE</scope>
    <source>
        <strain evidence="2">Semi-engorged</strain>
        <tissue evidence="2">Salivary glands</tissue>
    </source>
</reference>
<evidence type="ECO:0000313" key="2">
    <source>
        <dbReference type="EMBL" id="MXU82988.1"/>
    </source>
</evidence>
<protein>
    <submittedName>
        <fullName evidence="2">Uncharacterized protein</fullName>
    </submittedName>
</protein>
<keyword evidence="1" id="KW-0812">Transmembrane</keyword>
<sequence length="72" mass="8513">MEKYIFLVYTVFLALTTVTEKFYHIFPLILQRTDIIWQLVTCSFFPFAAASFCFLLPIRFADISVFILFFAI</sequence>
<dbReference type="EMBL" id="GIFC01000905">
    <property type="protein sequence ID" value="MXU82988.1"/>
    <property type="molecule type" value="Transcribed_RNA"/>
</dbReference>
<feature type="transmembrane region" description="Helical" evidence="1">
    <location>
        <begin position="35"/>
        <end position="58"/>
    </location>
</feature>
<evidence type="ECO:0000256" key="1">
    <source>
        <dbReference type="SAM" id="Phobius"/>
    </source>
</evidence>
<proteinExistence type="predicted"/>
<organism evidence="2">
    <name type="scientific">Ixodes ricinus</name>
    <name type="common">Common tick</name>
    <name type="synonym">Acarus ricinus</name>
    <dbReference type="NCBI Taxonomy" id="34613"/>
    <lineage>
        <taxon>Eukaryota</taxon>
        <taxon>Metazoa</taxon>
        <taxon>Ecdysozoa</taxon>
        <taxon>Arthropoda</taxon>
        <taxon>Chelicerata</taxon>
        <taxon>Arachnida</taxon>
        <taxon>Acari</taxon>
        <taxon>Parasitiformes</taxon>
        <taxon>Ixodida</taxon>
        <taxon>Ixodoidea</taxon>
        <taxon>Ixodidae</taxon>
        <taxon>Ixodinae</taxon>
        <taxon>Ixodes</taxon>
    </lineage>
</organism>
<dbReference type="AlphaFoldDB" id="A0A6B0TUP0"/>
<accession>A0A6B0TUP0</accession>
<name>A0A6B0TUP0_IXORI</name>
<keyword evidence="1" id="KW-0472">Membrane</keyword>